<reference evidence="1 2" key="1">
    <citation type="submission" date="2007-03" db="EMBL/GenBank/DDBJ databases">
        <authorList>
            <person name="Stal L."/>
            <person name="Ferriera S."/>
            <person name="Johnson J."/>
            <person name="Kravitz S."/>
            <person name="Beeson K."/>
            <person name="Sutton G."/>
            <person name="Rogers Y.-H."/>
            <person name="Friedman R."/>
            <person name="Frazier M."/>
            <person name="Venter J.C."/>
        </authorList>
    </citation>
    <scope>NUCLEOTIDE SEQUENCE [LARGE SCALE GENOMIC DNA]</scope>
    <source>
        <strain evidence="1 2">CCY0110</strain>
    </source>
</reference>
<comment type="caution">
    <text evidence="1">The sequence shown here is derived from an EMBL/GenBank/DDBJ whole genome shotgun (WGS) entry which is preliminary data.</text>
</comment>
<accession>A3II38</accession>
<protein>
    <submittedName>
        <fullName evidence="1">Uncharacterized protein</fullName>
    </submittedName>
</protein>
<dbReference type="EMBL" id="AAXW01000002">
    <property type="protein sequence ID" value="EAZ93470.1"/>
    <property type="molecule type" value="Genomic_DNA"/>
</dbReference>
<keyword evidence="2" id="KW-1185">Reference proteome</keyword>
<proteinExistence type="predicted"/>
<evidence type="ECO:0000313" key="1">
    <source>
        <dbReference type="EMBL" id="EAZ93470.1"/>
    </source>
</evidence>
<sequence length="45" mass="5779">MLDSHHRKILHPYLLYPILQQPRFRLWQLYPLETSPKRRFYPRSW</sequence>
<dbReference type="Proteomes" id="UP000003781">
    <property type="component" value="Unassembled WGS sequence"/>
</dbReference>
<organism evidence="1 2">
    <name type="scientific">Crocosphaera chwakensis CCY0110</name>
    <dbReference type="NCBI Taxonomy" id="391612"/>
    <lineage>
        <taxon>Bacteria</taxon>
        <taxon>Bacillati</taxon>
        <taxon>Cyanobacteriota</taxon>
        <taxon>Cyanophyceae</taxon>
        <taxon>Oscillatoriophycideae</taxon>
        <taxon>Chroococcales</taxon>
        <taxon>Aphanothecaceae</taxon>
        <taxon>Crocosphaera</taxon>
        <taxon>Crocosphaera chwakensis</taxon>
    </lineage>
</organism>
<name>A3II38_9CHRO</name>
<gene>
    <name evidence="1" type="ORF">CY0110_16782</name>
</gene>
<dbReference type="AlphaFoldDB" id="A3II38"/>
<evidence type="ECO:0000313" key="2">
    <source>
        <dbReference type="Proteomes" id="UP000003781"/>
    </source>
</evidence>